<name>A0A4P2QTU2_SORCE</name>
<proteinExistence type="predicted"/>
<sequence>MARMLRSHLALLWRARRAAVLVLALAAAGGCVSRVAREPDAAGPRRSPAAARAPGDHGELDFWVPDGPAARVLSLQVPESTEDDPSDAERSDDEPPAPARPRRGVTSAEADEERRYVVLPGVDLAPAVEQKVAEIASAYHRRTGKELVVTSGTRDPARQAEAMHDLFRHGADVLGLYKDKAAAREIKSAYEEGLSADEPREAVIAALERVIRAQIDRGVFISAHLREGAVDIRNRDMTPAEKRAFREGLDEVGGVFALEESRPPHYHLQID</sequence>
<protein>
    <recommendedName>
        <fullName evidence="5">Secreted protein</fullName>
    </recommendedName>
</protein>
<evidence type="ECO:0000256" key="1">
    <source>
        <dbReference type="SAM" id="MobiDB-lite"/>
    </source>
</evidence>
<evidence type="ECO:0000256" key="2">
    <source>
        <dbReference type="SAM" id="SignalP"/>
    </source>
</evidence>
<keyword evidence="2" id="KW-0732">Signal</keyword>
<dbReference type="PROSITE" id="PS51257">
    <property type="entry name" value="PROKAR_LIPOPROTEIN"/>
    <property type="match status" value="1"/>
</dbReference>
<reference evidence="3 4" key="1">
    <citation type="submission" date="2015-09" db="EMBL/GenBank/DDBJ databases">
        <title>Sorangium comparison.</title>
        <authorList>
            <person name="Zaburannyi N."/>
            <person name="Bunk B."/>
            <person name="Overmann J."/>
            <person name="Mueller R."/>
        </authorList>
    </citation>
    <scope>NUCLEOTIDE SEQUENCE [LARGE SCALE GENOMIC DNA]</scope>
    <source>
        <strain evidence="3 4">So ce836</strain>
    </source>
</reference>
<feature type="signal peptide" evidence="2">
    <location>
        <begin position="1"/>
        <end position="18"/>
    </location>
</feature>
<feature type="compositionally biased region" description="Low complexity" evidence="1">
    <location>
        <begin position="41"/>
        <end position="53"/>
    </location>
</feature>
<dbReference type="Proteomes" id="UP000295497">
    <property type="component" value="Chromosome"/>
</dbReference>
<dbReference type="AlphaFoldDB" id="A0A4P2QTU2"/>
<feature type="chain" id="PRO_5020817310" description="Secreted protein" evidence="2">
    <location>
        <begin position="19"/>
        <end position="271"/>
    </location>
</feature>
<gene>
    <name evidence="3" type="ORF">SOCE836_056310</name>
</gene>
<evidence type="ECO:0000313" key="4">
    <source>
        <dbReference type="Proteomes" id="UP000295497"/>
    </source>
</evidence>
<evidence type="ECO:0008006" key="5">
    <source>
        <dbReference type="Google" id="ProtNLM"/>
    </source>
</evidence>
<accession>A0A4P2QTU2</accession>
<organism evidence="3 4">
    <name type="scientific">Sorangium cellulosum</name>
    <name type="common">Polyangium cellulosum</name>
    <dbReference type="NCBI Taxonomy" id="56"/>
    <lineage>
        <taxon>Bacteria</taxon>
        <taxon>Pseudomonadati</taxon>
        <taxon>Myxococcota</taxon>
        <taxon>Polyangia</taxon>
        <taxon>Polyangiales</taxon>
        <taxon>Polyangiaceae</taxon>
        <taxon>Sorangium</taxon>
    </lineage>
</organism>
<feature type="region of interest" description="Disordered" evidence="1">
    <location>
        <begin position="37"/>
        <end position="60"/>
    </location>
</feature>
<evidence type="ECO:0000313" key="3">
    <source>
        <dbReference type="EMBL" id="AUX33471.1"/>
    </source>
</evidence>
<feature type="compositionally biased region" description="Acidic residues" evidence="1">
    <location>
        <begin position="80"/>
        <end position="95"/>
    </location>
</feature>
<dbReference type="EMBL" id="CP012672">
    <property type="protein sequence ID" value="AUX33471.1"/>
    <property type="molecule type" value="Genomic_DNA"/>
</dbReference>
<feature type="region of interest" description="Disordered" evidence="1">
    <location>
        <begin position="76"/>
        <end position="111"/>
    </location>
</feature>